<organism evidence="2 3">
    <name type="scientific">Aedes aegypti</name>
    <name type="common">Yellowfever mosquito</name>
    <name type="synonym">Culex aegypti</name>
    <dbReference type="NCBI Taxonomy" id="7159"/>
    <lineage>
        <taxon>Eukaryota</taxon>
        <taxon>Metazoa</taxon>
        <taxon>Ecdysozoa</taxon>
        <taxon>Arthropoda</taxon>
        <taxon>Hexapoda</taxon>
        <taxon>Insecta</taxon>
        <taxon>Pterygota</taxon>
        <taxon>Neoptera</taxon>
        <taxon>Endopterygota</taxon>
        <taxon>Diptera</taxon>
        <taxon>Nematocera</taxon>
        <taxon>Culicoidea</taxon>
        <taxon>Culicidae</taxon>
        <taxon>Culicinae</taxon>
        <taxon>Aedini</taxon>
        <taxon>Aedes</taxon>
        <taxon>Stegomyia</taxon>
    </lineage>
</organism>
<accession>A0A1S4FBL0</accession>
<protein>
    <submittedName>
        <fullName evidence="2">Uncharacterized protein</fullName>
    </submittedName>
</protein>
<dbReference type="InterPro" id="IPR051333">
    <property type="entry name" value="CLIP_Serine_Protease"/>
</dbReference>
<keyword evidence="3" id="KW-1185">Reference proteome</keyword>
<reference evidence="2" key="2">
    <citation type="submission" date="2020-05" db="UniProtKB">
        <authorList>
            <consortium name="EnsemblMetazoa"/>
        </authorList>
    </citation>
    <scope>IDENTIFICATION</scope>
    <source>
        <strain evidence="2">LVP_AGWG</strain>
    </source>
</reference>
<dbReference type="SMART" id="SM00020">
    <property type="entry name" value="Tryp_SPc"/>
    <property type="match status" value="1"/>
</dbReference>
<dbReference type="SUPFAM" id="SSF50494">
    <property type="entry name" value="Trypsin-like serine proteases"/>
    <property type="match status" value="1"/>
</dbReference>
<proteinExistence type="inferred from homology"/>
<comment type="similarity">
    <text evidence="1">Belongs to the peptidase S1 family. CLIP subfamily.</text>
</comment>
<dbReference type="PANTHER" id="PTHR24260:SF147">
    <property type="entry name" value="EG:BACR7A4.3 PROTEIN-RELATED"/>
    <property type="match status" value="1"/>
</dbReference>
<dbReference type="VEuPathDB" id="VectorBase:AAEL005787"/>
<dbReference type="Proteomes" id="UP000008820">
    <property type="component" value="Chromosome 1"/>
</dbReference>
<dbReference type="PANTHER" id="PTHR24260">
    <property type="match status" value="1"/>
</dbReference>
<dbReference type="GO" id="GO:0006508">
    <property type="term" value="P:proteolysis"/>
    <property type="evidence" value="ECO:0007669"/>
    <property type="project" value="InterPro"/>
</dbReference>
<name>A0A1S4FBL0_AEDAE</name>
<dbReference type="AlphaFoldDB" id="A0A1S4FBL0"/>
<dbReference type="GO" id="GO:0004252">
    <property type="term" value="F:serine-type endopeptidase activity"/>
    <property type="evidence" value="ECO:0007669"/>
    <property type="project" value="InterPro"/>
</dbReference>
<sequence>MRLKMRCFIVGLVICLAHYQIFVRGDNVIAESDDETSDELEETSSVPAFVRSRFNLRIWSTTEAAIAGENDNLFVDTSSPSETLSTSKKPKTKTNRFRIQNTVQETTTVEMKKESTTEVPTTTQIPTTTILVDVEESTTRKPTPKKLSSPECGELNGDDVPWIAILEHTNPKGGARKKTLSKGVLIDDRHVLTTISSIHNSYPFWVVTGVRLGDTPTWAASKGAKEISIKKQDVVSVSVKNVFLHEKKDIAVIRLAERVNITDKIRPVCLPMNDRFNFTDMYFHICKKDKSDFGRPSTASKLISVTYLSQKDCQILFRRHQAELGAKEFCVWDETGDNCTGDLGGPLMAKINGRHHVVGLNSYALSKSKIDSEGLPGVYVRVGSFLKWIQAVLKTEFDDLPDGPA</sequence>
<dbReference type="PROSITE" id="PS50240">
    <property type="entry name" value="TRYPSIN_DOM"/>
    <property type="match status" value="1"/>
</dbReference>
<dbReference type="Gene3D" id="2.40.10.10">
    <property type="entry name" value="Trypsin-like serine proteases"/>
    <property type="match status" value="2"/>
</dbReference>
<dbReference type="InterPro" id="IPR009003">
    <property type="entry name" value="Peptidase_S1_PA"/>
</dbReference>
<dbReference type="Pfam" id="PF00089">
    <property type="entry name" value="Trypsin"/>
    <property type="match status" value="1"/>
</dbReference>
<gene>
    <name evidence="2" type="primary">5567041</name>
</gene>
<dbReference type="InterPro" id="IPR043504">
    <property type="entry name" value="Peptidase_S1_PA_chymotrypsin"/>
</dbReference>
<evidence type="ECO:0000313" key="2">
    <source>
        <dbReference type="EnsemblMetazoa" id="AAEL005787-PA"/>
    </source>
</evidence>
<evidence type="ECO:0000256" key="1">
    <source>
        <dbReference type="ARBA" id="ARBA00024195"/>
    </source>
</evidence>
<dbReference type="InterPro" id="IPR001254">
    <property type="entry name" value="Trypsin_dom"/>
</dbReference>
<evidence type="ECO:0000313" key="3">
    <source>
        <dbReference type="Proteomes" id="UP000008820"/>
    </source>
</evidence>
<dbReference type="OrthoDB" id="7778592at2759"/>
<dbReference type="InParanoid" id="A0A1S4FBL0"/>
<reference evidence="2 3" key="1">
    <citation type="submission" date="2017-06" db="EMBL/GenBank/DDBJ databases">
        <title>Aedes aegypti genome working group (AGWG) sequencing and assembly.</title>
        <authorList>
            <consortium name="Aedes aegypti Genome Working Group (AGWG)"/>
            <person name="Matthews B.J."/>
        </authorList>
    </citation>
    <scope>NUCLEOTIDE SEQUENCE [LARGE SCALE GENOMIC DNA]</scope>
    <source>
        <strain evidence="2 3">LVP_AGWG</strain>
    </source>
</reference>
<dbReference type="EnsemblMetazoa" id="AAEL005787-RA">
    <property type="protein sequence ID" value="AAEL005787-PA"/>
    <property type="gene ID" value="AAEL005787"/>
</dbReference>